<dbReference type="PANTHER" id="PTHR10359:SF18">
    <property type="entry name" value="ENDONUCLEASE III"/>
    <property type="match status" value="1"/>
</dbReference>
<dbReference type="PANTHER" id="PTHR10359">
    <property type="entry name" value="A/G-SPECIFIC ADENINE GLYCOSYLASE/ENDONUCLEASE III"/>
    <property type="match status" value="1"/>
</dbReference>
<evidence type="ECO:0000313" key="14">
    <source>
        <dbReference type="Proteomes" id="UP001297272"/>
    </source>
</evidence>
<feature type="binding site" evidence="10">
    <location>
        <position position="244"/>
    </location>
    <ligand>
        <name>[4Fe-4S] cluster</name>
        <dbReference type="ChEBI" id="CHEBI:49883"/>
    </ligand>
</feature>
<comment type="similarity">
    <text evidence="1 10">Belongs to the Nth/MutY family.</text>
</comment>
<dbReference type="NCBIfam" id="TIGR01083">
    <property type="entry name" value="nth"/>
    <property type="match status" value="1"/>
</dbReference>
<evidence type="ECO:0000256" key="10">
    <source>
        <dbReference type="HAMAP-Rule" id="MF_00942"/>
    </source>
</evidence>
<dbReference type="Pfam" id="PF00633">
    <property type="entry name" value="HHH"/>
    <property type="match status" value="1"/>
</dbReference>
<comment type="function">
    <text evidence="10">DNA repair enzyme that has both DNA N-glycosylase activity and AP-lyase activity. The DNA N-glycosylase activity releases various damaged pyrimidines from DNA by cleaving the N-glycosidic bond, leaving an AP (apurinic/apyrimidinic) site. The AP-lyase activity cleaves the phosphodiester bond 3' to the AP site by a beta-elimination, leaving a 3'-terminal unsaturated sugar and a product with a terminal 5'-phosphate.</text>
</comment>
<dbReference type="Pfam" id="PF00730">
    <property type="entry name" value="HhH-GPD"/>
    <property type="match status" value="1"/>
</dbReference>
<evidence type="ECO:0000256" key="5">
    <source>
        <dbReference type="ARBA" id="ARBA00022801"/>
    </source>
</evidence>
<dbReference type="EMBL" id="JAFMNX010000003">
    <property type="protein sequence ID" value="MBS9721721.1"/>
    <property type="molecule type" value="Genomic_DNA"/>
</dbReference>
<keyword evidence="7 10" id="KW-0411">Iron-sulfur</keyword>
<evidence type="ECO:0000256" key="11">
    <source>
        <dbReference type="SAM" id="MobiDB-lite"/>
    </source>
</evidence>
<keyword evidence="10" id="KW-0456">Lyase</keyword>
<dbReference type="SUPFAM" id="SSF48150">
    <property type="entry name" value="DNA-glycosylase"/>
    <property type="match status" value="1"/>
</dbReference>
<evidence type="ECO:0000256" key="8">
    <source>
        <dbReference type="ARBA" id="ARBA00023204"/>
    </source>
</evidence>
<evidence type="ECO:0000256" key="7">
    <source>
        <dbReference type="ARBA" id="ARBA00023014"/>
    </source>
</evidence>
<dbReference type="RefSeq" id="WP_213985350.1">
    <property type="nucleotide sequence ID" value="NZ_JAFMNX010000003.1"/>
</dbReference>
<comment type="caution">
    <text evidence="13">The sequence shown here is derived from an EMBL/GenBank/DDBJ whole genome shotgun (WGS) entry which is preliminary data.</text>
</comment>
<organism evidence="13 14">
    <name type="scientific">Tianweitania aestuarii</name>
    <dbReference type="NCBI Taxonomy" id="2814886"/>
    <lineage>
        <taxon>Bacteria</taxon>
        <taxon>Pseudomonadati</taxon>
        <taxon>Pseudomonadota</taxon>
        <taxon>Alphaproteobacteria</taxon>
        <taxon>Hyphomicrobiales</taxon>
        <taxon>Phyllobacteriaceae</taxon>
        <taxon>Tianweitania</taxon>
    </lineage>
</organism>
<dbReference type="InterPro" id="IPR004036">
    <property type="entry name" value="Endonuclease-III-like_CS2"/>
</dbReference>
<keyword evidence="6 10" id="KW-0408">Iron</keyword>
<keyword evidence="3 10" id="KW-0479">Metal-binding</keyword>
<dbReference type="Gene3D" id="1.10.340.30">
    <property type="entry name" value="Hypothetical protein, domain 2"/>
    <property type="match status" value="1"/>
</dbReference>
<dbReference type="InterPro" id="IPR003651">
    <property type="entry name" value="Endonuclease3_FeS-loop_motif"/>
</dbReference>
<feature type="domain" description="HhH-GPD" evidence="12">
    <location>
        <begin position="79"/>
        <end position="226"/>
    </location>
</feature>
<feature type="compositionally biased region" description="Basic residues" evidence="11">
    <location>
        <begin position="27"/>
        <end position="38"/>
    </location>
</feature>
<dbReference type="Gene3D" id="1.10.1670.10">
    <property type="entry name" value="Helix-hairpin-Helix base-excision DNA repair enzymes (C-terminal)"/>
    <property type="match status" value="1"/>
</dbReference>
<dbReference type="SMART" id="SM00478">
    <property type="entry name" value="ENDO3c"/>
    <property type="match status" value="1"/>
</dbReference>
<feature type="binding site" evidence="10">
    <location>
        <position position="228"/>
    </location>
    <ligand>
        <name>[4Fe-4S] cluster</name>
        <dbReference type="ChEBI" id="CHEBI:49883"/>
    </ligand>
</feature>
<keyword evidence="9 10" id="KW-0326">Glycosidase</keyword>
<proteinExistence type="inferred from homology"/>
<keyword evidence="14" id="KW-1185">Reference proteome</keyword>
<dbReference type="InterPro" id="IPR003265">
    <property type="entry name" value="HhH-GPD_domain"/>
</dbReference>
<feature type="binding site" evidence="10">
    <location>
        <position position="238"/>
    </location>
    <ligand>
        <name>[4Fe-4S] cluster</name>
        <dbReference type="ChEBI" id="CHEBI:49883"/>
    </ligand>
</feature>
<dbReference type="InterPro" id="IPR011257">
    <property type="entry name" value="DNA_glycosylase"/>
</dbReference>
<keyword evidence="8 10" id="KW-0234">DNA repair</keyword>
<keyword evidence="4 10" id="KW-0227">DNA damage</keyword>
<gene>
    <name evidence="10 13" type="primary">nth</name>
    <name evidence="13" type="ORF">JYU29_13610</name>
</gene>
<evidence type="ECO:0000256" key="9">
    <source>
        <dbReference type="ARBA" id="ARBA00023295"/>
    </source>
</evidence>
<keyword evidence="13" id="KW-0540">Nuclease</keyword>
<evidence type="ECO:0000313" key="13">
    <source>
        <dbReference type="EMBL" id="MBS9721721.1"/>
    </source>
</evidence>
<dbReference type="InterPro" id="IPR023170">
    <property type="entry name" value="HhH_base_excis_C"/>
</dbReference>
<evidence type="ECO:0000256" key="1">
    <source>
        <dbReference type="ARBA" id="ARBA00008343"/>
    </source>
</evidence>
<keyword evidence="2 10" id="KW-0004">4Fe-4S</keyword>
<evidence type="ECO:0000256" key="3">
    <source>
        <dbReference type="ARBA" id="ARBA00022723"/>
    </source>
</evidence>
<dbReference type="Proteomes" id="UP001297272">
    <property type="component" value="Unassembled WGS sequence"/>
</dbReference>
<dbReference type="InterPro" id="IPR000445">
    <property type="entry name" value="HhH_motif"/>
</dbReference>
<dbReference type="InterPro" id="IPR005759">
    <property type="entry name" value="Nth"/>
</dbReference>
<accession>A0ABS5RXG5</accession>
<name>A0ABS5RXG5_9HYPH</name>
<dbReference type="HAMAP" id="MF_00942">
    <property type="entry name" value="Nth"/>
    <property type="match status" value="1"/>
</dbReference>
<dbReference type="CDD" id="cd00056">
    <property type="entry name" value="ENDO3c"/>
    <property type="match status" value="1"/>
</dbReference>
<dbReference type="Pfam" id="PF10576">
    <property type="entry name" value="EndIII_4Fe-2S"/>
    <property type="match status" value="1"/>
</dbReference>
<feature type="binding site" evidence="10">
    <location>
        <position position="235"/>
    </location>
    <ligand>
        <name>[4Fe-4S] cluster</name>
        <dbReference type="ChEBI" id="CHEBI:49883"/>
    </ligand>
</feature>
<dbReference type="EC" id="4.2.99.18" evidence="10"/>
<dbReference type="GO" id="GO:0004519">
    <property type="term" value="F:endonuclease activity"/>
    <property type="evidence" value="ECO:0007669"/>
    <property type="project" value="UniProtKB-KW"/>
</dbReference>
<evidence type="ECO:0000256" key="6">
    <source>
        <dbReference type="ARBA" id="ARBA00023004"/>
    </source>
</evidence>
<evidence type="ECO:0000256" key="2">
    <source>
        <dbReference type="ARBA" id="ARBA00022485"/>
    </source>
</evidence>
<comment type="cofactor">
    <cofactor evidence="10">
        <name>[4Fe-4S] cluster</name>
        <dbReference type="ChEBI" id="CHEBI:49883"/>
    </cofactor>
    <text evidence="10">Binds 1 [4Fe-4S] cluster.</text>
</comment>
<keyword evidence="10" id="KW-0238">DNA-binding</keyword>
<evidence type="ECO:0000259" key="12">
    <source>
        <dbReference type="SMART" id="SM00478"/>
    </source>
</evidence>
<dbReference type="PROSITE" id="PS01155">
    <property type="entry name" value="ENDONUCLEASE_III_2"/>
    <property type="match status" value="1"/>
</dbReference>
<keyword evidence="13" id="KW-0255">Endonuclease</keyword>
<evidence type="ECO:0000256" key="4">
    <source>
        <dbReference type="ARBA" id="ARBA00022763"/>
    </source>
</evidence>
<sequence length="274" mass="29905">MTKPKPEIATQAPAPDKLNAKPAAKGAVKKRTRAKPRWKSPYSPAEIEEIFRRFAVQRPEPKGELEHVNAFTLLVAVVLSAQATDAGVNKATRGLFAVADTPAKMAALGEAKIAEHIRTIGLWRAKAKHVALLSEALLRDHGGEVPDTRDALTALPGVGRKTANVVLNSAFGQLTMAVDTHLFRLGNRLKFAPGKTPEEVENKLVRVIPEHYLRHAHHWLILHGRYVCKARKPECPACVIADLCKADEKTTDVPAPLVPIEILDPVEAEIAATR</sequence>
<feature type="region of interest" description="Disordered" evidence="11">
    <location>
        <begin position="1"/>
        <end position="40"/>
    </location>
</feature>
<comment type="catalytic activity">
    <reaction evidence="10">
        <text>2'-deoxyribonucleotide-(2'-deoxyribose 5'-phosphate)-2'-deoxyribonucleotide-DNA = a 3'-end 2'-deoxyribonucleotide-(2,3-dehydro-2,3-deoxyribose 5'-phosphate)-DNA + a 5'-end 5'-phospho-2'-deoxyribonucleoside-DNA + H(+)</text>
        <dbReference type="Rhea" id="RHEA:66592"/>
        <dbReference type="Rhea" id="RHEA-COMP:13180"/>
        <dbReference type="Rhea" id="RHEA-COMP:16897"/>
        <dbReference type="Rhea" id="RHEA-COMP:17067"/>
        <dbReference type="ChEBI" id="CHEBI:15378"/>
        <dbReference type="ChEBI" id="CHEBI:136412"/>
        <dbReference type="ChEBI" id="CHEBI:157695"/>
        <dbReference type="ChEBI" id="CHEBI:167181"/>
        <dbReference type="EC" id="4.2.99.18"/>
    </reaction>
</comment>
<keyword evidence="5 10" id="KW-0378">Hydrolase</keyword>
<protein>
    <recommendedName>
        <fullName evidence="10">Endonuclease III</fullName>
        <ecNumber evidence="10">4.2.99.18</ecNumber>
    </recommendedName>
    <alternativeName>
        <fullName evidence="10">DNA-(apurinic or apyrimidinic site) lyase</fullName>
    </alternativeName>
</protein>
<reference evidence="13 14" key="1">
    <citation type="submission" date="2021-03" db="EMBL/GenBank/DDBJ databases">
        <title>Tianweitania aestuarii sp. nov., isolated from a tidal flat.</title>
        <authorList>
            <person name="Park S."/>
            <person name="Yoon J.-H."/>
        </authorList>
    </citation>
    <scope>NUCLEOTIDE SEQUENCE [LARGE SCALE GENOMIC DNA]</scope>
    <source>
        <strain evidence="13 14">BSSL-BM11</strain>
    </source>
</reference>